<dbReference type="GeneID" id="57609061"/>
<dbReference type="EMBL" id="FMZQ01000007">
    <property type="protein sequence ID" value="SDC84805.1"/>
    <property type="molecule type" value="Genomic_DNA"/>
</dbReference>
<proteinExistence type="predicted"/>
<accession>A0A1G6PZJ8</accession>
<organism evidence="1 2">
    <name type="scientific">Ectopseudomonas chengduensis</name>
    <dbReference type="NCBI Taxonomy" id="489632"/>
    <lineage>
        <taxon>Bacteria</taxon>
        <taxon>Pseudomonadati</taxon>
        <taxon>Pseudomonadota</taxon>
        <taxon>Gammaproteobacteria</taxon>
        <taxon>Pseudomonadales</taxon>
        <taxon>Pseudomonadaceae</taxon>
        <taxon>Ectopseudomonas</taxon>
    </lineage>
</organism>
<gene>
    <name evidence="1" type="ORF">SAMN05216576_107143</name>
</gene>
<dbReference type="Proteomes" id="UP000199467">
    <property type="component" value="Unassembled WGS sequence"/>
</dbReference>
<protein>
    <submittedName>
        <fullName evidence="1">Uncharacterized protein</fullName>
    </submittedName>
</protein>
<evidence type="ECO:0000313" key="1">
    <source>
        <dbReference type="EMBL" id="SDC84805.1"/>
    </source>
</evidence>
<dbReference type="AlphaFoldDB" id="A0A1G6PZJ8"/>
<name>A0A1G6PZJ8_9GAMM</name>
<reference evidence="2" key="1">
    <citation type="submission" date="2016-10" db="EMBL/GenBank/DDBJ databases">
        <authorList>
            <person name="Varghese N."/>
            <person name="Submissions S."/>
        </authorList>
    </citation>
    <scope>NUCLEOTIDE SEQUENCE [LARGE SCALE GENOMIC DNA]</scope>
    <source>
        <strain evidence="2">DSM 26382</strain>
    </source>
</reference>
<sequence length="73" mass="8537">MAEEKVSAEEKMSPTEFKAECKRKGWTNRMLAGRWRRSEAWISKIGSDPDRDQYWDDAVRGLPIVKKAKLPNR</sequence>
<keyword evidence="2" id="KW-1185">Reference proteome</keyword>
<evidence type="ECO:0000313" key="2">
    <source>
        <dbReference type="Proteomes" id="UP000199467"/>
    </source>
</evidence>
<dbReference type="RefSeq" id="WP_017362306.1">
    <property type="nucleotide sequence ID" value="NZ_FMZQ01000007.1"/>
</dbReference>